<feature type="domain" description="CAF1B/HIR1 beta-propeller" evidence="11">
    <location>
        <begin position="48"/>
        <end position="343"/>
    </location>
</feature>
<feature type="repeat" description="WD" evidence="9">
    <location>
        <begin position="122"/>
        <end position="153"/>
    </location>
</feature>
<dbReference type="InterPro" id="IPR001680">
    <property type="entry name" value="WD40_rpt"/>
</dbReference>
<feature type="region of interest" description="Disordered" evidence="10">
    <location>
        <begin position="371"/>
        <end position="423"/>
    </location>
</feature>
<dbReference type="PROSITE" id="PS50082">
    <property type="entry name" value="WD_REPEATS_2"/>
    <property type="match status" value="2"/>
</dbReference>
<evidence type="ECO:0000256" key="7">
    <source>
        <dbReference type="ARBA" id="ARBA00023204"/>
    </source>
</evidence>
<dbReference type="OrthoDB" id="71227at2759"/>
<keyword evidence="3 9" id="KW-0853">WD repeat</keyword>
<evidence type="ECO:0000256" key="5">
    <source>
        <dbReference type="ARBA" id="ARBA00022763"/>
    </source>
</evidence>
<dbReference type="GO" id="GO:0033186">
    <property type="term" value="C:CAF-1 complex"/>
    <property type="evidence" value="ECO:0007669"/>
    <property type="project" value="TreeGrafter"/>
</dbReference>
<protein>
    <submittedName>
        <fullName evidence="12">Chromatin assembly factor 1 subunit fas2</fullName>
    </submittedName>
</protein>
<accession>A0A830CSK9</accession>
<dbReference type="Proteomes" id="UP000653305">
    <property type="component" value="Unassembled WGS sequence"/>
</dbReference>
<dbReference type="PANTHER" id="PTHR15271">
    <property type="entry name" value="CHROMATIN ASSEMBLY FACTOR 1 SUBUNIT B"/>
    <property type="match status" value="1"/>
</dbReference>
<feature type="compositionally biased region" description="Basic and acidic residues" evidence="10">
    <location>
        <begin position="380"/>
        <end position="402"/>
    </location>
</feature>
<dbReference type="InterPro" id="IPR045145">
    <property type="entry name" value="PTHR15271"/>
</dbReference>
<proteinExistence type="inferred from homology"/>
<keyword evidence="5" id="KW-0227">DNA damage</keyword>
<evidence type="ECO:0000256" key="10">
    <source>
        <dbReference type="SAM" id="MobiDB-lite"/>
    </source>
</evidence>
<keyword evidence="4" id="KW-0677">Repeat</keyword>
<evidence type="ECO:0000259" key="11">
    <source>
        <dbReference type="Pfam" id="PF24105"/>
    </source>
</evidence>
<evidence type="ECO:0000256" key="4">
    <source>
        <dbReference type="ARBA" id="ARBA00022737"/>
    </source>
</evidence>
<sequence>MILRRLKRIEIGFNCVGIETPWLTEEKLDRRKNCGFRLLEKKLVALKREQLASGADGGELILWKSHTTDAGEVWKVFKSLVFHRKDVLDLQWSTDGAYLISGSVDNSCIIWDANKGSVHQILDGHFHYVQGVAWDPLGTYAASLSSDRTCRIYINKPTKTKGVGKANYVCQHVISKAESQTTDESKIQSSRSHLFHDETLPSFFRRLAWSADGSFLLVPAGSHKSTPTSEPVNAAYVFSRKDLSRQESLPALMLPGASKPVVADLSLSCAASFFNLPYRYIFAVATLNSLYIYDTESIQPIVIVAGVHYASITDIAWSSAGNYLALSSQDGYCTLLEFENQELGSPIFIPEEKKVIGDANKSPVPEVIITDNSHSASVESRNEVVENVQKEKDDTKDERDDAPSTSAPPSKAAKRRITPMAID</sequence>
<organism evidence="12 13">
    <name type="scientific">Phtheirospermum japonicum</name>
    <dbReference type="NCBI Taxonomy" id="374723"/>
    <lineage>
        <taxon>Eukaryota</taxon>
        <taxon>Viridiplantae</taxon>
        <taxon>Streptophyta</taxon>
        <taxon>Embryophyta</taxon>
        <taxon>Tracheophyta</taxon>
        <taxon>Spermatophyta</taxon>
        <taxon>Magnoliopsida</taxon>
        <taxon>eudicotyledons</taxon>
        <taxon>Gunneridae</taxon>
        <taxon>Pentapetalae</taxon>
        <taxon>asterids</taxon>
        <taxon>lamiids</taxon>
        <taxon>Lamiales</taxon>
        <taxon>Orobanchaceae</taxon>
        <taxon>Orobanchaceae incertae sedis</taxon>
        <taxon>Phtheirospermum</taxon>
    </lineage>
</organism>
<evidence type="ECO:0000313" key="13">
    <source>
        <dbReference type="Proteomes" id="UP000653305"/>
    </source>
</evidence>
<dbReference type="GO" id="GO:0006281">
    <property type="term" value="P:DNA repair"/>
    <property type="evidence" value="ECO:0007669"/>
    <property type="project" value="UniProtKB-KW"/>
</dbReference>
<dbReference type="InterPro" id="IPR055410">
    <property type="entry name" value="Beta-prop_CAF1B_HIR1"/>
</dbReference>
<evidence type="ECO:0000256" key="9">
    <source>
        <dbReference type="PROSITE-ProRule" id="PRU00221"/>
    </source>
</evidence>
<keyword evidence="13" id="KW-1185">Reference proteome</keyword>
<dbReference type="Pfam" id="PF24105">
    <property type="entry name" value="Beta-prop_CAF1B_HIR1"/>
    <property type="match status" value="1"/>
</dbReference>
<dbReference type="GO" id="GO:0006334">
    <property type="term" value="P:nucleosome assembly"/>
    <property type="evidence" value="ECO:0007669"/>
    <property type="project" value="TreeGrafter"/>
</dbReference>
<dbReference type="InterPro" id="IPR036322">
    <property type="entry name" value="WD40_repeat_dom_sf"/>
</dbReference>
<dbReference type="Gene3D" id="2.130.10.10">
    <property type="entry name" value="YVTN repeat-like/Quinoprotein amine dehydrogenase"/>
    <property type="match status" value="2"/>
</dbReference>
<dbReference type="GO" id="GO:0006335">
    <property type="term" value="P:DNA replication-dependent chromatin assembly"/>
    <property type="evidence" value="ECO:0007669"/>
    <property type="project" value="InterPro"/>
</dbReference>
<dbReference type="EMBL" id="BMAC01000779">
    <property type="protein sequence ID" value="GFQ02841.1"/>
    <property type="molecule type" value="Genomic_DNA"/>
</dbReference>
<evidence type="ECO:0000256" key="2">
    <source>
        <dbReference type="ARBA" id="ARBA00007306"/>
    </source>
</evidence>
<evidence type="ECO:0000256" key="1">
    <source>
        <dbReference type="ARBA" id="ARBA00004123"/>
    </source>
</evidence>
<evidence type="ECO:0000313" key="12">
    <source>
        <dbReference type="EMBL" id="GFQ02841.1"/>
    </source>
</evidence>
<gene>
    <name evidence="12" type="ORF">PHJA_002428000</name>
</gene>
<dbReference type="PANTHER" id="PTHR15271:SF4">
    <property type="entry name" value="CHROMATIN ASSEMBLY FACTOR 1 SUBUNIT B"/>
    <property type="match status" value="1"/>
</dbReference>
<dbReference type="SMART" id="SM00320">
    <property type="entry name" value="WD40"/>
    <property type="match status" value="3"/>
</dbReference>
<evidence type="ECO:0000256" key="8">
    <source>
        <dbReference type="ARBA" id="ARBA00023242"/>
    </source>
</evidence>
<dbReference type="InterPro" id="IPR015943">
    <property type="entry name" value="WD40/YVTN_repeat-like_dom_sf"/>
</dbReference>
<dbReference type="PROSITE" id="PS50294">
    <property type="entry name" value="WD_REPEATS_REGION"/>
    <property type="match status" value="1"/>
</dbReference>
<evidence type="ECO:0000256" key="6">
    <source>
        <dbReference type="ARBA" id="ARBA00022853"/>
    </source>
</evidence>
<comment type="subcellular location">
    <subcellularLocation>
        <location evidence="1">Nucleus</location>
    </subcellularLocation>
</comment>
<name>A0A830CSK9_9LAMI</name>
<reference evidence="12" key="1">
    <citation type="submission" date="2020-07" db="EMBL/GenBank/DDBJ databases">
        <title>Ethylene signaling mediates host invasion by parasitic plants.</title>
        <authorList>
            <person name="Yoshida S."/>
        </authorList>
    </citation>
    <scope>NUCLEOTIDE SEQUENCE</scope>
    <source>
        <strain evidence="12">Okayama</strain>
    </source>
</reference>
<dbReference type="AlphaFoldDB" id="A0A830CSK9"/>
<keyword evidence="6" id="KW-0156">Chromatin regulator</keyword>
<feature type="repeat" description="WD" evidence="9">
    <location>
        <begin position="80"/>
        <end position="121"/>
    </location>
</feature>
<comment type="caution">
    <text evidence="12">The sequence shown here is derived from an EMBL/GenBank/DDBJ whole genome shotgun (WGS) entry which is preliminary data.</text>
</comment>
<evidence type="ECO:0000256" key="3">
    <source>
        <dbReference type="ARBA" id="ARBA00022574"/>
    </source>
</evidence>
<keyword evidence="8" id="KW-0539">Nucleus</keyword>
<keyword evidence="7" id="KW-0234">DNA repair</keyword>
<dbReference type="SUPFAM" id="SSF50978">
    <property type="entry name" value="WD40 repeat-like"/>
    <property type="match status" value="1"/>
</dbReference>
<comment type="similarity">
    <text evidence="2">Belongs to the WD repeat HIR1 family.</text>
</comment>
<dbReference type="GO" id="GO:0005634">
    <property type="term" value="C:nucleus"/>
    <property type="evidence" value="ECO:0007669"/>
    <property type="project" value="UniProtKB-SubCell"/>
</dbReference>